<dbReference type="Proteomes" id="UP000311713">
    <property type="component" value="Unassembled WGS sequence"/>
</dbReference>
<dbReference type="AlphaFoldDB" id="A0A5C4UUQ9"/>
<name>A0A5C4UUQ9_9ACTN</name>
<feature type="transmembrane region" description="Helical" evidence="2">
    <location>
        <begin position="140"/>
        <end position="157"/>
    </location>
</feature>
<feature type="compositionally biased region" description="Pro residues" evidence="1">
    <location>
        <begin position="33"/>
        <end position="65"/>
    </location>
</feature>
<evidence type="ECO:0000313" key="4">
    <source>
        <dbReference type="Proteomes" id="UP000311713"/>
    </source>
</evidence>
<sequence>MTADQQPDPSRPKADEAPRTPPPPSLPAGGRGTPPPGSLPPPPPQGPPPPVPAAPFAGPPFPGPPVTGAFPQQPPGPPGYTQPGFAPPGFAQPGFPQQGFAPWPPAPPRGPRNATGAFALALGVGAAALCWTFYLSPLGLLLGLLAVGCGLVGSGRAKRGAATNRRVALGGMWIGSGAAVVAAVLSVLLVIELSRYVEVESRVGSDYLAVPGDEVVYADGLVVRLAPLGGDGLRGQVTVTLINESDGDISLTGDALRAFTGEGMRLGDVHRAGDGPDSVRSGQSVEVVYLVTLGTETGGIAVDYRPDDDYDWAFWHIDRSGGFDREPTDPDTGPDTEDGPPGESLDV</sequence>
<protein>
    <recommendedName>
        <fullName evidence="5">DUF4190 domain-containing protein</fullName>
    </recommendedName>
</protein>
<feature type="region of interest" description="Disordered" evidence="1">
    <location>
        <begin position="321"/>
        <end position="347"/>
    </location>
</feature>
<feature type="transmembrane region" description="Helical" evidence="2">
    <location>
        <begin position="169"/>
        <end position="191"/>
    </location>
</feature>
<gene>
    <name evidence="3" type="ORF">FH715_21305</name>
</gene>
<accession>A0A5C4UUQ9</accession>
<evidence type="ECO:0000256" key="1">
    <source>
        <dbReference type="SAM" id="MobiDB-lite"/>
    </source>
</evidence>
<dbReference type="EMBL" id="VDGT01000018">
    <property type="protein sequence ID" value="TNM27238.1"/>
    <property type="molecule type" value="Genomic_DNA"/>
</dbReference>
<evidence type="ECO:0008006" key="5">
    <source>
        <dbReference type="Google" id="ProtNLM"/>
    </source>
</evidence>
<feature type="region of interest" description="Disordered" evidence="1">
    <location>
        <begin position="1"/>
        <end position="109"/>
    </location>
</feature>
<keyword evidence="2" id="KW-0472">Membrane</keyword>
<proteinExistence type="predicted"/>
<feature type="transmembrane region" description="Helical" evidence="2">
    <location>
        <begin position="114"/>
        <end position="134"/>
    </location>
</feature>
<evidence type="ECO:0000256" key="2">
    <source>
        <dbReference type="SAM" id="Phobius"/>
    </source>
</evidence>
<comment type="caution">
    <text evidence="3">The sequence shown here is derived from an EMBL/GenBank/DDBJ whole genome shotgun (WGS) entry which is preliminary data.</text>
</comment>
<evidence type="ECO:0000313" key="3">
    <source>
        <dbReference type="EMBL" id="TNM27238.1"/>
    </source>
</evidence>
<dbReference type="OrthoDB" id="4245359at2"/>
<feature type="compositionally biased region" description="Acidic residues" evidence="1">
    <location>
        <begin position="332"/>
        <end position="347"/>
    </location>
</feature>
<keyword evidence="2" id="KW-1133">Transmembrane helix</keyword>
<organism evidence="3 4">
    <name type="scientific">Streptomyces sedi</name>
    <dbReference type="NCBI Taxonomy" id="555059"/>
    <lineage>
        <taxon>Bacteria</taxon>
        <taxon>Bacillati</taxon>
        <taxon>Actinomycetota</taxon>
        <taxon>Actinomycetes</taxon>
        <taxon>Kitasatosporales</taxon>
        <taxon>Streptomycetaceae</taxon>
        <taxon>Streptomyces</taxon>
    </lineage>
</organism>
<feature type="compositionally biased region" description="Low complexity" evidence="1">
    <location>
        <begin position="81"/>
        <end position="101"/>
    </location>
</feature>
<keyword evidence="4" id="KW-1185">Reference proteome</keyword>
<keyword evidence="2" id="KW-0812">Transmembrane</keyword>
<dbReference type="RefSeq" id="WP_139647775.1">
    <property type="nucleotide sequence ID" value="NZ_BAAAZS010000165.1"/>
</dbReference>
<reference evidence="3 4" key="1">
    <citation type="submission" date="2019-06" db="EMBL/GenBank/DDBJ databases">
        <title>Draft genome of Streptomyces sedi sp. JCM16909.</title>
        <authorList>
            <person name="Klykleung N."/>
            <person name="Tanasupawat S."/>
            <person name="Kudo T."/>
            <person name="Yuki M."/>
            <person name="Ohkuma M."/>
        </authorList>
    </citation>
    <scope>NUCLEOTIDE SEQUENCE [LARGE SCALE GENOMIC DNA]</scope>
    <source>
        <strain evidence="3 4">JCM 16909</strain>
    </source>
</reference>